<name>A0A840SCD3_9BURK</name>
<dbReference type="Gene3D" id="2.60.120.1290">
    <property type="match status" value="1"/>
</dbReference>
<dbReference type="GO" id="GO:0004252">
    <property type="term" value="F:serine-type endopeptidase activity"/>
    <property type="evidence" value="ECO:0007669"/>
    <property type="project" value="InterPro"/>
</dbReference>
<keyword evidence="2" id="KW-1185">Reference proteome</keyword>
<evidence type="ECO:0008006" key="3">
    <source>
        <dbReference type="Google" id="ProtNLM"/>
    </source>
</evidence>
<dbReference type="EMBL" id="JACHHO010000006">
    <property type="protein sequence ID" value="MBB5206010.1"/>
    <property type="molecule type" value="Genomic_DNA"/>
</dbReference>
<organism evidence="1 2">
    <name type="scientific">Inhella inkyongensis</name>
    <dbReference type="NCBI Taxonomy" id="392593"/>
    <lineage>
        <taxon>Bacteria</taxon>
        <taxon>Pseudomonadati</taxon>
        <taxon>Pseudomonadota</taxon>
        <taxon>Betaproteobacteria</taxon>
        <taxon>Burkholderiales</taxon>
        <taxon>Sphaerotilaceae</taxon>
        <taxon>Inhella</taxon>
    </lineage>
</organism>
<accession>A0A840SCD3</accession>
<dbReference type="InterPro" id="IPR036852">
    <property type="entry name" value="Peptidase_S8/S53_dom_sf"/>
</dbReference>
<dbReference type="Proteomes" id="UP000554837">
    <property type="component" value="Unassembled WGS sequence"/>
</dbReference>
<dbReference type="AlphaFoldDB" id="A0A840SCD3"/>
<dbReference type="RefSeq" id="WP_175423578.1">
    <property type="nucleotide sequence ID" value="NZ_CP040709.1"/>
</dbReference>
<dbReference type="GO" id="GO:0006508">
    <property type="term" value="P:proteolysis"/>
    <property type="evidence" value="ECO:0007669"/>
    <property type="project" value="InterPro"/>
</dbReference>
<dbReference type="Gene3D" id="3.40.50.200">
    <property type="entry name" value="Peptidase S8/S53 domain"/>
    <property type="match status" value="1"/>
</dbReference>
<gene>
    <name evidence="1" type="ORF">HNQ51_003341</name>
</gene>
<evidence type="ECO:0000313" key="2">
    <source>
        <dbReference type="Proteomes" id="UP000554837"/>
    </source>
</evidence>
<protein>
    <recommendedName>
        <fullName evidence="3">Peptidase S8/S53 domain-containing protein</fullName>
    </recommendedName>
</protein>
<sequence>MSRPQWLAPQEARPGDPYLQWAQACEWTGLSLGPGTHLSFLVRRRSGDNWAQLQKSLPSAARLRPPAKQGALHASLDCPVGDLPAVMAQFEWVELAQPLQPYAPQALPAFNEAAPDLVIGVIDQGGAPLQRCFGDPDRPGQTRLRSFWDQSEAPTGADWRAAPAGYGRVLDGETLNRLYAQSPDARSELNCYRELGLMDLVEAATAGRPDHATHVLDTLAGLPAPMPAAAAAKPARLDHAARAALVLVSVPATPARQSTGTASLAQLLDAMEFVLQQAQALAPRAPVLINLSLGVQAGPHDGTMAIERAIDDMMRMHPQLLVLMAAGNRSAQAMNASGRLSSQHSVEAPARLAWRLQPQDPSDSFLELWWRAPSREAAQALRWRVCPPGSEPSAWLAPGQVQTWAAGSRPLACAWAEPGLGLRGRALLALAPVLGARGGVPAGPWWIELALAGSSAELRLDAWVQGDQPRLHLGAPVQSYLEAAIGLGLEAGGSLNALATGGLPLVVGAATADEGRPSVYAARSPHAAEVQALGAADESVFAPGLLAAGPLSGQWMRMAGSSVATPVVARHWANALAEGLRLPVRNAAAWRHGQRAHGNSGVWRPGRPSGLEGLLGASAS</sequence>
<comment type="caution">
    <text evidence="1">The sequence shown here is derived from an EMBL/GenBank/DDBJ whole genome shotgun (WGS) entry which is preliminary data.</text>
</comment>
<reference evidence="1 2" key="1">
    <citation type="submission" date="2020-08" db="EMBL/GenBank/DDBJ databases">
        <title>Genomic Encyclopedia of Type Strains, Phase IV (KMG-IV): sequencing the most valuable type-strain genomes for metagenomic binning, comparative biology and taxonomic classification.</title>
        <authorList>
            <person name="Goeker M."/>
        </authorList>
    </citation>
    <scope>NUCLEOTIDE SEQUENCE [LARGE SCALE GENOMIC DNA]</scope>
    <source>
        <strain evidence="1 2">DSM 23958</strain>
    </source>
</reference>
<dbReference type="SUPFAM" id="SSF52743">
    <property type="entry name" value="Subtilisin-like"/>
    <property type="match status" value="1"/>
</dbReference>
<proteinExistence type="predicted"/>
<evidence type="ECO:0000313" key="1">
    <source>
        <dbReference type="EMBL" id="MBB5206010.1"/>
    </source>
</evidence>